<dbReference type="GO" id="GO:0016787">
    <property type="term" value="F:hydrolase activity"/>
    <property type="evidence" value="ECO:0007669"/>
    <property type="project" value="UniProtKB-KW"/>
</dbReference>
<dbReference type="SUPFAM" id="SSF116734">
    <property type="entry name" value="DNA methylase specificity domain"/>
    <property type="match status" value="2"/>
</dbReference>
<evidence type="ECO:0000313" key="6">
    <source>
        <dbReference type="EMBL" id="MDC8640459.1"/>
    </source>
</evidence>
<reference evidence="6" key="1">
    <citation type="journal article" date="2022" name="Phytopathology">
        <title>Whole genome sequencing-based tracing of a 2022 introduction and outbreak of Xanthomonas hortorum pv. pelargonii.</title>
        <authorList>
            <person name="Iruegas Bocardo F."/>
            <person name="Weisberg A.J."/>
            <person name="Riutta E.R."/>
            <person name="Kilday K.B."/>
            <person name="Bonkowski J.C."/>
            <person name="Creswell T.C."/>
            <person name="Daughtrey M."/>
            <person name="Rane K.K."/>
            <person name="Grunwald N.J."/>
            <person name="Chang J.H."/>
            <person name="Putnam M."/>
        </authorList>
    </citation>
    <scope>NUCLEOTIDE SEQUENCE</scope>
    <source>
        <strain evidence="6">22-338</strain>
    </source>
</reference>
<dbReference type="InterPro" id="IPR043519">
    <property type="entry name" value="NT_sf"/>
</dbReference>
<feature type="domain" description="Type I restriction modification DNA specificity" evidence="4">
    <location>
        <begin position="325"/>
        <end position="493"/>
    </location>
</feature>
<dbReference type="CDD" id="cd05403">
    <property type="entry name" value="NT_KNTase_like"/>
    <property type="match status" value="1"/>
</dbReference>
<dbReference type="InterPro" id="IPR000055">
    <property type="entry name" value="Restrct_endonuc_typeI_TRD"/>
</dbReference>
<feature type="domain" description="Type I restriction modification DNA specificity" evidence="4">
    <location>
        <begin position="119"/>
        <end position="294"/>
    </location>
</feature>
<dbReference type="Proteomes" id="UP001140230">
    <property type="component" value="Unassembled WGS sequence"/>
</dbReference>
<dbReference type="Gene3D" id="3.30.460.10">
    <property type="entry name" value="Beta Polymerase, domain 2"/>
    <property type="match status" value="1"/>
</dbReference>
<keyword evidence="3" id="KW-0238">DNA-binding</keyword>
<dbReference type="GO" id="GO:0009307">
    <property type="term" value="P:DNA restriction-modification system"/>
    <property type="evidence" value="ECO:0007669"/>
    <property type="project" value="UniProtKB-KW"/>
</dbReference>
<accession>A0A9X4BVM7</accession>
<evidence type="ECO:0000259" key="4">
    <source>
        <dbReference type="Pfam" id="PF01420"/>
    </source>
</evidence>
<dbReference type="Gene3D" id="1.10.287.1120">
    <property type="entry name" value="Bipartite methylase S protein"/>
    <property type="match status" value="1"/>
</dbReference>
<evidence type="ECO:0000256" key="2">
    <source>
        <dbReference type="ARBA" id="ARBA00022747"/>
    </source>
</evidence>
<dbReference type="Pfam" id="PF01909">
    <property type="entry name" value="NTP_transf_2"/>
    <property type="match status" value="1"/>
</dbReference>
<organism evidence="6 7">
    <name type="scientific">Xanthomonas hortorum pv. hederae</name>
    <dbReference type="NCBI Taxonomy" id="453603"/>
    <lineage>
        <taxon>Bacteria</taxon>
        <taxon>Pseudomonadati</taxon>
        <taxon>Pseudomonadota</taxon>
        <taxon>Gammaproteobacteria</taxon>
        <taxon>Lysobacterales</taxon>
        <taxon>Lysobacteraceae</taxon>
        <taxon>Xanthomonas</taxon>
    </lineage>
</organism>
<dbReference type="InterPro" id="IPR002934">
    <property type="entry name" value="Polymerase_NTP_transf_dom"/>
</dbReference>
<protein>
    <submittedName>
        <fullName evidence="6">Restriction endonuclease subunit S</fullName>
        <ecNumber evidence="6">3.1.21.-</ecNumber>
    </submittedName>
</protein>
<gene>
    <name evidence="6" type="ORF">NY667_22320</name>
</gene>
<dbReference type="EMBL" id="JANWTP010000126">
    <property type="protein sequence ID" value="MDC8640459.1"/>
    <property type="molecule type" value="Genomic_DNA"/>
</dbReference>
<dbReference type="AlphaFoldDB" id="A0A9X4BVM7"/>
<dbReference type="InterPro" id="IPR052021">
    <property type="entry name" value="Type-I_RS_S_subunit"/>
</dbReference>
<dbReference type="PANTHER" id="PTHR30408:SF13">
    <property type="entry name" value="TYPE I RESTRICTION ENZYME HINDI SPECIFICITY SUBUNIT"/>
    <property type="match status" value="1"/>
</dbReference>
<dbReference type="GO" id="GO:0003677">
    <property type="term" value="F:DNA binding"/>
    <property type="evidence" value="ECO:0007669"/>
    <property type="project" value="UniProtKB-KW"/>
</dbReference>
<dbReference type="Gene3D" id="3.90.220.20">
    <property type="entry name" value="DNA methylase specificity domains"/>
    <property type="match status" value="2"/>
</dbReference>
<keyword evidence="6" id="KW-0255">Endonuclease</keyword>
<dbReference type="GO" id="GO:0004519">
    <property type="term" value="F:endonuclease activity"/>
    <property type="evidence" value="ECO:0007669"/>
    <property type="project" value="UniProtKB-KW"/>
</dbReference>
<evidence type="ECO:0000256" key="3">
    <source>
        <dbReference type="ARBA" id="ARBA00023125"/>
    </source>
</evidence>
<reference evidence="6" key="2">
    <citation type="submission" date="2022-08" db="EMBL/GenBank/DDBJ databases">
        <authorList>
            <person name="Iruegas-Bocardo F."/>
            <person name="Weisberg A.J."/>
            <person name="Riutta E.R."/>
            <person name="Kilday K."/>
            <person name="Bonkowski J.C."/>
            <person name="Creswell T."/>
            <person name="Daughtrey M.L."/>
            <person name="Rane K."/>
            <person name="Grunwald N.J."/>
            <person name="Chang J.H."/>
            <person name="Putnam M.L."/>
        </authorList>
    </citation>
    <scope>NUCLEOTIDE SEQUENCE</scope>
    <source>
        <strain evidence="6">22-338</strain>
    </source>
</reference>
<keyword evidence="6" id="KW-0540">Nuclease</keyword>
<evidence type="ECO:0000256" key="1">
    <source>
        <dbReference type="ARBA" id="ARBA00010923"/>
    </source>
</evidence>
<dbReference type="CDD" id="cd17246">
    <property type="entry name" value="RMtype1_S_SonII-TRD2-CR2_like"/>
    <property type="match status" value="1"/>
</dbReference>
<dbReference type="PANTHER" id="PTHR30408">
    <property type="entry name" value="TYPE-1 RESTRICTION ENZYME ECOKI SPECIFICITY PROTEIN"/>
    <property type="match status" value="1"/>
</dbReference>
<dbReference type="Pfam" id="PF01420">
    <property type="entry name" value="Methylase_S"/>
    <property type="match status" value="2"/>
</dbReference>
<evidence type="ECO:0000313" key="7">
    <source>
        <dbReference type="Proteomes" id="UP001140230"/>
    </source>
</evidence>
<name>A0A9X4BVM7_9XANT</name>
<comment type="caution">
    <text evidence="6">The sequence shown here is derived from an EMBL/GenBank/DDBJ whole genome shotgun (WGS) entry which is preliminary data.</text>
</comment>
<dbReference type="SUPFAM" id="SSF81301">
    <property type="entry name" value="Nucleotidyltransferase"/>
    <property type="match status" value="1"/>
</dbReference>
<sequence length="524" mass="58708">MSDTPNIDIRQDHWQIVRDILRKHVPQYEVWAFGSRAKWLAKQYSDLDLAIITDQPLSLAISAALADDFSESDLPWKVDVVDWATTVESFRKIIERDKVVVKEGQKSLAMKDEIYYVPLRDLTTRITKGTTPSRGEGFVSVGINYIKSESITSDGTIDTDKFAYIDKLTHDALARSQLCAGNVLFSMAGVYLGKTAIVRPEHVPANANQAVGIITPDQSKADPRFIHYSIQSPACRSWIKNSAAQSAQPNFNLKEIGDLPIPSFSLEEQRRISNILGALDDKIELNRRSNQTLEAMARALFKSWFVDFDGVSLDDMQESELGLIPKGWRAASLDSIAHYLNGLALQKFPPESEAEFLPVIKIAQLRAGHAQDADKASTRLKSEYIVQDGDVLFSWSGTLEVDVWTGGRGALNQHLFKVTSTEVPKWFYYFATRQHLPDFRTIAAGKATTMGHIQRKHLADAKVAVPPTDAMGEFDRTIAPLFEQIINNALQSRTLAQQRDILLPKLISGEFRVRDVKCFLEKAK</sequence>
<feature type="domain" description="Polymerase nucleotidyl transferase" evidence="5">
    <location>
        <begin position="17"/>
        <end position="97"/>
    </location>
</feature>
<proteinExistence type="inferred from homology"/>
<comment type="similarity">
    <text evidence="1">Belongs to the type-I restriction system S methylase family.</text>
</comment>
<dbReference type="RefSeq" id="WP_104552252.1">
    <property type="nucleotide sequence ID" value="NZ_CP168173.1"/>
</dbReference>
<evidence type="ECO:0000259" key="5">
    <source>
        <dbReference type="Pfam" id="PF01909"/>
    </source>
</evidence>
<dbReference type="EC" id="3.1.21.-" evidence="6"/>
<keyword evidence="6" id="KW-0378">Hydrolase</keyword>
<dbReference type="InterPro" id="IPR044946">
    <property type="entry name" value="Restrct_endonuc_typeI_TRD_sf"/>
</dbReference>
<keyword evidence="2" id="KW-0680">Restriction system</keyword>